<dbReference type="eggNOG" id="KOG1215">
    <property type="taxonomic scope" value="Eukaryota"/>
</dbReference>
<accession>B4JF88</accession>
<dbReference type="OMA" id="CISATWV"/>
<evidence type="ECO:0000256" key="3">
    <source>
        <dbReference type="ARBA" id="ARBA00022692"/>
    </source>
</evidence>
<comment type="subcellular location">
    <subcellularLocation>
        <location evidence="2">Endomembrane system</location>
    </subcellularLocation>
    <subcellularLocation>
        <location evidence="1">Membrane</location>
        <topology evidence="1">Single-pass membrane protein</topology>
    </subcellularLocation>
</comment>
<keyword evidence="6" id="KW-0472">Membrane</keyword>
<dbReference type="PANTHER" id="PTHR24270">
    <property type="entry name" value="LOW-DENSITY LIPOPROTEIN RECEPTOR-RELATED"/>
    <property type="match status" value="1"/>
</dbReference>
<keyword evidence="3" id="KW-0812">Transmembrane</keyword>
<dbReference type="InterPro" id="IPR002172">
    <property type="entry name" value="LDrepeatLR_classA_rpt"/>
</dbReference>
<feature type="chain" id="PRO_5002812286" evidence="9">
    <location>
        <begin position="23"/>
        <end position="153"/>
    </location>
</feature>
<dbReference type="AlphaFoldDB" id="B4JF88"/>
<dbReference type="PRINTS" id="PR00261">
    <property type="entry name" value="LDLRECEPTOR"/>
</dbReference>
<dbReference type="PROSITE" id="PS50068">
    <property type="entry name" value="LDLRA_2"/>
    <property type="match status" value="3"/>
</dbReference>
<proteinExistence type="predicted"/>
<evidence type="ECO:0000313" key="11">
    <source>
        <dbReference type="Proteomes" id="UP000001070"/>
    </source>
</evidence>
<evidence type="ECO:0000256" key="7">
    <source>
        <dbReference type="ARBA" id="ARBA00023157"/>
    </source>
</evidence>
<dbReference type="STRING" id="7222.B4JF88"/>
<dbReference type="HOGENOM" id="CLU_085098_1_2_1"/>
<keyword evidence="5" id="KW-1133">Transmembrane helix</keyword>
<dbReference type="GO" id="GO:0016192">
    <property type="term" value="P:vesicle-mediated transport"/>
    <property type="evidence" value="ECO:0007669"/>
    <property type="project" value="UniProtKB-ARBA"/>
</dbReference>
<dbReference type="GO" id="GO:0005886">
    <property type="term" value="C:plasma membrane"/>
    <property type="evidence" value="ECO:0007669"/>
    <property type="project" value="TreeGrafter"/>
</dbReference>
<dbReference type="InterPro" id="IPR050685">
    <property type="entry name" value="LDLR"/>
</dbReference>
<comment type="caution">
    <text evidence="8">Lacks conserved residue(s) required for the propagation of feature annotation.</text>
</comment>
<dbReference type="CDD" id="cd00112">
    <property type="entry name" value="LDLa"/>
    <property type="match status" value="2"/>
</dbReference>
<protein>
    <submittedName>
        <fullName evidence="10">GH19272</fullName>
    </submittedName>
</protein>
<dbReference type="SMART" id="SM00192">
    <property type="entry name" value="LDLa"/>
    <property type="match status" value="3"/>
</dbReference>
<evidence type="ECO:0000256" key="9">
    <source>
        <dbReference type="SAM" id="SignalP"/>
    </source>
</evidence>
<evidence type="ECO:0000256" key="1">
    <source>
        <dbReference type="ARBA" id="ARBA00004167"/>
    </source>
</evidence>
<dbReference type="GO" id="GO:0012505">
    <property type="term" value="C:endomembrane system"/>
    <property type="evidence" value="ECO:0007669"/>
    <property type="project" value="UniProtKB-SubCell"/>
</dbReference>
<dbReference type="PhylomeDB" id="B4JF88"/>
<keyword evidence="4" id="KW-0677">Repeat</keyword>
<dbReference type="Proteomes" id="UP000001070">
    <property type="component" value="Unassembled WGS sequence"/>
</dbReference>
<dbReference type="OrthoDB" id="2019384at2759"/>
<evidence type="ECO:0000256" key="8">
    <source>
        <dbReference type="PROSITE-ProRule" id="PRU00124"/>
    </source>
</evidence>
<feature type="disulfide bond" evidence="8">
    <location>
        <begin position="35"/>
        <end position="53"/>
    </location>
</feature>
<feature type="disulfide bond" evidence="8">
    <location>
        <begin position="28"/>
        <end position="40"/>
    </location>
</feature>
<dbReference type="EMBL" id="CH916369">
    <property type="protein sequence ID" value="EDV93369.1"/>
    <property type="molecule type" value="Genomic_DNA"/>
</dbReference>
<dbReference type="InterPro" id="IPR036055">
    <property type="entry name" value="LDL_receptor-like_sf"/>
</dbReference>
<sequence length="153" mass="17145">MNREVFDIFLLLLCLNIACADAQQQNHCYDGEFQCDNGQCISATLKCDLSKDCQDGSDETFVQCHDLNCTERRCAYGACFKRSKMCDGILDCWDGTDEHWLDCTPLEDSAYTILRGNCLCNYGACIPKSALCDHIIDCHDGSDELDAKKRSSI</sequence>
<keyword evidence="9" id="KW-0732">Signal</keyword>
<evidence type="ECO:0000256" key="5">
    <source>
        <dbReference type="ARBA" id="ARBA00022989"/>
    </source>
</evidence>
<organism evidence="11">
    <name type="scientific">Drosophila grimshawi</name>
    <name type="common">Hawaiian fruit fly</name>
    <name type="synonym">Idiomyia grimshawi</name>
    <dbReference type="NCBI Taxonomy" id="7222"/>
    <lineage>
        <taxon>Eukaryota</taxon>
        <taxon>Metazoa</taxon>
        <taxon>Ecdysozoa</taxon>
        <taxon>Arthropoda</taxon>
        <taxon>Hexapoda</taxon>
        <taxon>Insecta</taxon>
        <taxon>Pterygota</taxon>
        <taxon>Neoptera</taxon>
        <taxon>Endopterygota</taxon>
        <taxon>Diptera</taxon>
        <taxon>Brachycera</taxon>
        <taxon>Muscomorpha</taxon>
        <taxon>Ephydroidea</taxon>
        <taxon>Drosophilidae</taxon>
        <taxon>Drosophila</taxon>
        <taxon>Hawaiian Drosophila</taxon>
    </lineage>
</organism>
<keyword evidence="11" id="KW-1185">Reference proteome</keyword>
<dbReference type="Pfam" id="PF00057">
    <property type="entry name" value="Ldl_recept_a"/>
    <property type="match status" value="2"/>
</dbReference>
<evidence type="ECO:0000256" key="6">
    <source>
        <dbReference type="ARBA" id="ARBA00023136"/>
    </source>
</evidence>
<dbReference type="InParanoid" id="B4JF88"/>
<dbReference type="SUPFAM" id="SSF57424">
    <property type="entry name" value="LDL receptor-like module"/>
    <property type="match status" value="3"/>
</dbReference>
<evidence type="ECO:0000256" key="4">
    <source>
        <dbReference type="ARBA" id="ARBA00022737"/>
    </source>
</evidence>
<dbReference type="PROSITE" id="PS01209">
    <property type="entry name" value="LDLRA_1"/>
    <property type="match status" value="1"/>
</dbReference>
<feature type="disulfide bond" evidence="8">
    <location>
        <begin position="74"/>
        <end position="92"/>
    </location>
</feature>
<name>B4JF88_DROGR</name>
<evidence type="ECO:0000256" key="2">
    <source>
        <dbReference type="ARBA" id="ARBA00004308"/>
    </source>
</evidence>
<feature type="signal peptide" evidence="9">
    <location>
        <begin position="1"/>
        <end position="22"/>
    </location>
</feature>
<reference evidence="10 11" key="1">
    <citation type="journal article" date="2007" name="Nature">
        <title>Evolution of genes and genomes on the Drosophila phylogeny.</title>
        <authorList>
            <consortium name="Drosophila 12 Genomes Consortium"/>
            <person name="Clark A.G."/>
            <person name="Eisen M.B."/>
            <person name="Smith D.R."/>
            <person name="Bergman C.M."/>
            <person name="Oliver B."/>
            <person name="Markow T.A."/>
            <person name="Kaufman T.C."/>
            <person name="Kellis M."/>
            <person name="Gelbart W."/>
            <person name="Iyer V.N."/>
            <person name="Pollard D.A."/>
            <person name="Sackton T.B."/>
            <person name="Larracuente A.M."/>
            <person name="Singh N.D."/>
            <person name="Abad J.P."/>
            <person name="Abt D.N."/>
            <person name="Adryan B."/>
            <person name="Aguade M."/>
            <person name="Akashi H."/>
            <person name="Anderson W.W."/>
            <person name="Aquadro C.F."/>
            <person name="Ardell D.H."/>
            <person name="Arguello R."/>
            <person name="Artieri C.G."/>
            <person name="Barbash D.A."/>
            <person name="Barker D."/>
            <person name="Barsanti P."/>
            <person name="Batterham P."/>
            <person name="Batzoglou S."/>
            <person name="Begun D."/>
            <person name="Bhutkar A."/>
            <person name="Blanco E."/>
            <person name="Bosak S.A."/>
            <person name="Bradley R.K."/>
            <person name="Brand A.D."/>
            <person name="Brent M.R."/>
            <person name="Brooks A.N."/>
            <person name="Brown R.H."/>
            <person name="Butlin R.K."/>
            <person name="Caggese C."/>
            <person name="Calvi B.R."/>
            <person name="Bernardo de Carvalho A."/>
            <person name="Caspi A."/>
            <person name="Castrezana S."/>
            <person name="Celniker S.E."/>
            <person name="Chang J.L."/>
            <person name="Chapple C."/>
            <person name="Chatterji S."/>
            <person name="Chinwalla A."/>
            <person name="Civetta A."/>
            <person name="Clifton S.W."/>
            <person name="Comeron J.M."/>
            <person name="Costello J.C."/>
            <person name="Coyne J.A."/>
            <person name="Daub J."/>
            <person name="David R.G."/>
            <person name="Delcher A.L."/>
            <person name="Delehaunty K."/>
            <person name="Do C.B."/>
            <person name="Ebling H."/>
            <person name="Edwards K."/>
            <person name="Eickbush T."/>
            <person name="Evans J.D."/>
            <person name="Filipski A."/>
            <person name="Findeiss S."/>
            <person name="Freyhult E."/>
            <person name="Fulton L."/>
            <person name="Fulton R."/>
            <person name="Garcia A.C."/>
            <person name="Gardiner A."/>
            <person name="Garfield D.A."/>
            <person name="Garvin B.E."/>
            <person name="Gibson G."/>
            <person name="Gilbert D."/>
            <person name="Gnerre S."/>
            <person name="Godfrey J."/>
            <person name="Good R."/>
            <person name="Gotea V."/>
            <person name="Gravely B."/>
            <person name="Greenberg A.J."/>
            <person name="Griffiths-Jones S."/>
            <person name="Gross S."/>
            <person name="Guigo R."/>
            <person name="Gustafson E.A."/>
            <person name="Haerty W."/>
            <person name="Hahn M.W."/>
            <person name="Halligan D.L."/>
            <person name="Halpern A.L."/>
            <person name="Halter G.M."/>
            <person name="Han M.V."/>
            <person name="Heger A."/>
            <person name="Hillier L."/>
            <person name="Hinrichs A.S."/>
            <person name="Holmes I."/>
            <person name="Hoskins R.A."/>
            <person name="Hubisz M.J."/>
            <person name="Hultmark D."/>
            <person name="Huntley M.A."/>
            <person name="Jaffe D.B."/>
            <person name="Jagadeeshan S."/>
            <person name="Jeck W.R."/>
            <person name="Johnson J."/>
            <person name="Jones C.D."/>
            <person name="Jordan W.C."/>
            <person name="Karpen G.H."/>
            <person name="Kataoka E."/>
            <person name="Keightley P.D."/>
            <person name="Kheradpour P."/>
            <person name="Kirkness E.F."/>
            <person name="Koerich L.B."/>
            <person name="Kristiansen K."/>
            <person name="Kudrna D."/>
            <person name="Kulathinal R.J."/>
            <person name="Kumar S."/>
            <person name="Kwok R."/>
            <person name="Lander E."/>
            <person name="Langley C.H."/>
            <person name="Lapoint R."/>
            <person name="Lazzaro B.P."/>
            <person name="Lee S.J."/>
            <person name="Levesque L."/>
            <person name="Li R."/>
            <person name="Lin C.F."/>
            <person name="Lin M.F."/>
            <person name="Lindblad-Toh K."/>
            <person name="Llopart A."/>
            <person name="Long M."/>
            <person name="Low L."/>
            <person name="Lozovsky E."/>
            <person name="Lu J."/>
            <person name="Luo M."/>
            <person name="Machado C.A."/>
            <person name="Makalowski W."/>
            <person name="Marzo M."/>
            <person name="Matsuda M."/>
            <person name="Matzkin L."/>
            <person name="McAllister B."/>
            <person name="McBride C.S."/>
            <person name="McKernan B."/>
            <person name="McKernan K."/>
            <person name="Mendez-Lago M."/>
            <person name="Minx P."/>
            <person name="Mollenhauer M.U."/>
            <person name="Montooth K."/>
            <person name="Mount S.M."/>
            <person name="Mu X."/>
            <person name="Myers E."/>
            <person name="Negre B."/>
            <person name="Newfeld S."/>
            <person name="Nielsen R."/>
            <person name="Noor M.A."/>
            <person name="O'Grady P."/>
            <person name="Pachter L."/>
            <person name="Papaceit M."/>
            <person name="Parisi M.J."/>
            <person name="Parisi M."/>
            <person name="Parts L."/>
            <person name="Pedersen J.S."/>
            <person name="Pesole G."/>
            <person name="Phillippy A.M."/>
            <person name="Ponting C.P."/>
            <person name="Pop M."/>
            <person name="Porcelli D."/>
            <person name="Powell J.R."/>
            <person name="Prohaska S."/>
            <person name="Pruitt K."/>
            <person name="Puig M."/>
            <person name="Quesneville H."/>
            <person name="Ram K.R."/>
            <person name="Rand D."/>
            <person name="Rasmussen M.D."/>
            <person name="Reed L.K."/>
            <person name="Reenan R."/>
            <person name="Reily A."/>
            <person name="Remington K.A."/>
            <person name="Rieger T.T."/>
            <person name="Ritchie M.G."/>
            <person name="Robin C."/>
            <person name="Rogers Y.H."/>
            <person name="Rohde C."/>
            <person name="Rozas J."/>
            <person name="Rubenfield M.J."/>
            <person name="Ruiz A."/>
            <person name="Russo S."/>
            <person name="Salzberg S.L."/>
            <person name="Sanchez-Gracia A."/>
            <person name="Saranga D.J."/>
            <person name="Sato H."/>
            <person name="Schaeffer S.W."/>
            <person name="Schatz M.C."/>
            <person name="Schlenke T."/>
            <person name="Schwartz R."/>
            <person name="Segarra C."/>
            <person name="Singh R.S."/>
            <person name="Sirot L."/>
            <person name="Sirota M."/>
            <person name="Sisneros N.B."/>
            <person name="Smith C.D."/>
            <person name="Smith T.F."/>
            <person name="Spieth J."/>
            <person name="Stage D.E."/>
            <person name="Stark A."/>
            <person name="Stephan W."/>
            <person name="Strausberg R.L."/>
            <person name="Strempel S."/>
            <person name="Sturgill D."/>
            <person name="Sutton G."/>
            <person name="Sutton G.G."/>
            <person name="Tao W."/>
            <person name="Teichmann S."/>
            <person name="Tobari Y.N."/>
            <person name="Tomimura Y."/>
            <person name="Tsolas J.M."/>
            <person name="Valente V.L."/>
            <person name="Venter E."/>
            <person name="Venter J.C."/>
            <person name="Vicario S."/>
            <person name="Vieira F.G."/>
            <person name="Vilella A.J."/>
            <person name="Villasante A."/>
            <person name="Walenz B."/>
            <person name="Wang J."/>
            <person name="Wasserman M."/>
            <person name="Watts T."/>
            <person name="Wilson D."/>
            <person name="Wilson R.K."/>
            <person name="Wing R.A."/>
            <person name="Wolfner M.F."/>
            <person name="Wong A."/>
            <person name="Wong G.K."/>
            <person name="Wu C.I."/>
            <person name="Wu G."/>
            <person name="Yamamoto D."/>
            <person name="Yang H.P."/>
            <person name="Yang S.P."/>
            <person name="Yorke J.A."/>
            <person name="Yoshida K."/>
            <person name="Zdobnov E."/>
            <person name="Zhang P."/>
            <person name="Zhang Y."/>
            <person name="Zimin A.V."/>
            <person name="Baldwin J."/>
            <person name="Abdouelleil A."/>
            <person name="Abdulkadir J."/>
            <person name="Abebe A."/>
            <person name="Abera B."/>
            <person name="Abreu J."/>
            <person name="Acer S.C."/>
            <person name="Aftuck L."/>
            <person name="Alexander A."/>
            <person name="An P."/>
            <person name="Anderson E."/>
            <person name="Anderson S."/>
            <person name="Arachi H."/>
            <person name="Azer M."/>
            <person name="Bachantsang P."/>
            <person name="Barry A."/>
            <person name="Bayul T."/>
            <person name="Berlin A."/>
            <person name="Bessette D."/>
            <person name="Bloom T."/>
            <person name="Blye J."/>
            <person name="Boguslavskiy L."/>
            <person name="Bonnet C."/>
            <person name="Boukhgalter B."/>
            <person name="Bourzgui I."/>
            <person name="Brown A."/>
            <person name="Cahill P."/>
            <person name="Channer S."/>
            <person name="Cheshatsang Y."/>
            <person name="Chuda L."/>
            <person name="Citroen M."/>
            <person name="Collymore A."/>
            <person name="Cooke P."/>
            <person name="Costello M."/>
            <person name="D'Aco K."/>
            <person name="Daza R."/>
            <person name="De Haan G."/>
            <person name="DeGray S."/>
            <person name="DeMaso C."/>
            <person name="Dhargay N."/>
            <person name="Dooley K."/>
            <person name="Dooley E."/>
            <person name="Doricent M."/>
            <person name="Dorje P."/>
            <person name="Dorjee K."/>
            <person name="Dupes A."/>
            <person name="Elong R."/>
            <person name="Falk J."/>
            <person name="Farina A."/>
            <person name="Faro S."/>
            <person name="Ferguson D."/>
            <person name="Fisher S."/>
            <person name="Foley C.D."/>
            <person name="Franke A."/>
            <person name="Friedrich D."/>
            <person name="Gadbois L."/>
            <person name="Gearin G."/>
            <person name="Gearin C.R."/>
            <person name="Giannoukos G."/>
            <person name="Goode T."/>
            <person name="Graham J."/>
            <person name="Grandbois E."/>
            <person name="Grewal S."/>
            <person name="Gyaltsen K."/>
            <person name="Hafez N."/>
            <person name="Hagos B."/>
            <person name="Hall J."/>
            <person name="Henson C."/>
            <person name="Hollinger A."/>
            <person name="Honan T."/>
            <person name="Huard M.D."/>
            <person name="Hughes L."/>
            <person name="Hurhula B."/>
            <person name="Husby M.E."/>
            <person name="Kamat A."/>
            <person name="Kanga B."/>
            <person name="Kashin S."/>
            <person name="Khazanovich D."/>
            <person name="Kisner P."/>
            <person name="Lance K."/>
            <person name="Lara M."/>
            <person name="Lee W."/>
            <person name="Lennon N."/>
            <person name="Letendre F."/>
            <person name="LeVine R."/>
            <person name="Lipovsky A."/>
            <person name="Liu X."/>
            <person name="Liu J."/>
            <person name="Liu S."/>
            <person name="Lokyitsang T."/>
            <person name="Lokyitsang Y."/>
            <person name="Lubonja R."/>
            <person name="Lui A."/>
            <person name="MacDonald P."/>
            <person name="Magnisalis V."/>
            <person name="Maru K."/>
            <person name="Matthews C."/>
            <person name="McCusker W."/>
            <person name="McDonough S."/>
            <person name="Mehta T."/>
            <person name="Meldrim J."/>
            <person name="Meneus L."/>
            <person name="Mihai O."/>
            <person name="Mihalev A."/>
            <person name="Mihova T."/>
            <person name="Mittelman R."/>
            <person name="Mlenga V."/>
            <person name="Montmayeur A."/>
            <person name="Mulrain L."/>
            <person name="Navidi A."/>
            <person name="Naylor J."/>
            <person name="Negash T."/>
            <person name="Nguyen T."/>
            <person name="Nguyen N."/>
            <person name="Nicol R."/>
            <person name="Norbu C."/>
            <person name="Norbu N."/>
            <person name="Novod N."/>
            <person name="O'Neill B."/>
            <person name="Osman S."/>
            <person name="Markiewicz E."/>
            <person name="Oyono O.L."/>
            <person name="Patti C."/>
            <person name="Phunkhang P."/>
            <person name="Pierre F."/>
            <person name="Priest M."/>
            <person name="Raghuraman S."/>
            <person name="Rege F."/>
            <person name="Reyes R."/>
            <person name="Rise C."/>
            <person name="Rogov P."/>
            <person name="Ross K."/>
            <person name="Ryan E."/>
            <person name="Settipalli S."/>
            <person name="Shea T."/>
            <person name="Sherpa N."/>
            <person name="Shi L."/>
            <person name="Shih D."/>
            <person name="Sparrow T."/>
            <person name="Spaulding J."/>
            <person name="Stalker J."/>
            <person name="Stange-Thomann N."/>
            <person name="Stavropoulos S."/>
            <person name="Stone C."/>
            <person name="Strader C."/>
            <person name="Tesfaye S."/>
            <person name="Thomson T."/>
            <person name="Thoulutsang Y."/>
            <person name="Thoulutsang D."/>
            <person name="Topham K."/>
            <person name="Topping I."/>
            <person name="Tsamla T."/>
            <person name="Vassiliev H."/>
            <person name="Vo A."/>
            <person name="Wangchuk T."/>
            <person name="Wangdi T."/>
            <person name="Weiand M."/>
            <person name="Wilkinson J."/>
            <person name="Wilson A."/>
            <person name="Yadav S."/>
            <person name="Young G."/>
            <person name="Yu Q."/>
            <person name="Zembek L."/>
            <person name="Zhong D."/>
            <person name="Zimmer A."/>
            <person name="Zwirko Z."/>
            <person name="Jaffe D.B."/>
            <person name="Alvarez P."/>
            <person name="Brockman W."/>
            <person name="Butler J."/>
            <person name="Chin C."/>
            <person name="Gnerre S."/>
            <person name="Grabherr M."/>
            <person name="Kleber M."/>
            <person name="Mauceli E."/>
            <person name="MacCallum I."/>
        </authorList>
    </citation>
    <scope>NUCLEOTIDE SEQUENCE [LARGE SCALE GENOMIC DNA]</scope>
    <source>
        <strain evidence="11">Tucson 15287-2541.00</strain>
    </source>
</reference>
<dbReference type="InterPro" id="IPR023415">
    <property type="entry name" value="LDLR_class-A_CS"/>
</dbReference>
<keyword evidence="7 8" id="KW-1015">Disulfide bond</keyword>
<dbReference type="Gene3D" id="4.10.400.10">
    <property type="entry name" value="Low-density Lipoprotein Receptor"/>
    <property type="match status" value="3"/>
</dbReference>
<gene>
    <name evidence="10" type="primary">Dgri\GH19272</name>
    <name evidence="10" type="ORF">Dgri_GH19272</name>
</gene>
<evidence type="ECO:0000313" key="10">
    <source>
        <dbReference type="EMBL" id="EDV93369.1"/>
    </source>
</evidence>
<feature type="disulfide bond" evidence="8">
    <location>
        <begin position="120"/>
        <end position="138"/>
    </location>
</feature>